<dbReference type="VEuPathDB" id="TrichDB:TVAGG3_1031950"/>
<dbReference type="KEGG" id="tva:4757706"/>
<proteinExistence type="predicted"/>
<dbReference type="VEuPathDB" id="TrichDB:TVAG_222500"/>
<dbReference type="InParanoid" id="A2F5C6"/>
<dbReference type="RefSeq" id="XP_001312819.1">
    <property type="nucleotide sequence ID" value="XM_001312818.1"/>
</dbReference>
<accession>A2F5C6</accession>
<sequence>MNSEVEIFYSTFEKISSSSERATILKFGSCTCMMKYTNIIKNNYDFPIIENDNTPLHGYRCVILDNNPELEGPRGYLISGARIITFVESYIANNGDHLQAELKMGSENSFSRTNANLKRDDCDGFASTILRMNERICQPSFENEQEHFLAKLVVVNIVSISHKK</sequence>
<organism evidence="1 2">
    <name type="scientific">Trichomonas vaginalis (strain ATCC PRA-98 / G3)</name>
    <dbReference type="NCBI Taxonomy" id="412133"/>
    <lineage>
        <taxon>Eukaryota</taxon>
        <taxon>Metamonada</taxon>
        <taxon>Parabasalia</taxon>
        <taxon>Trichomonadida</taxon>
        <taxon>Trichomonadidae</taxon>
        <taxon>Trichomonas</taxon>
    </lineage>
</organism>
<dbReference type="EMBL" id="DS113621">
    <property type="protein sequence ID" value="EAX99889.1"/>
    <property type="molecule type" value="Genomic_DNA"/>
</dbReference>
<protein>
    <submittedName>
        <fullName evidence="1">Uncharacterized protein</fullName>
    </submittedName>
</protein>
<dbReference type="Proteomes" id="UP000001542">
    <property type="component" value="Unassembled WGS sequence"/>
</dbReference>
<reference evidence="1" key="2">
    <citation type="journal article" date="2007" name="Science">
        <title>Draft genome sequence of the sexually transmitted pathogen Trichomonas vaginalis.</title>
        <authorList>
            <person name="Carlton J.M."/>
            <person name="Hirt R.P."/>
            <person name="Silva J.C."/>
            <person name="Delcher A.L."/>
            <person name="Schatz M."/>
            <person name="Zhao Q."/>
            <person name="Wortman J.R."/>
            <person name="Bidwell S.L."/>
            <person name="Alsmark U.C.M."/>
            <person name="Besteiro S."/>
            <person name="Sicheritz-Ponten T."/>
            <person name="Noel C.J."/>
            <person name="Dacks J.B."/>
            <person name="Foster P.G."/>
            <person name="Simillion C."/>
            <person name="Van de Peer Y."/>
            <person name="Miranda-Saavedra D."/>
            <person name="Barton G.J."/>
            <person name="Westrop G.D."/>
            <person name="Mueller S."/>
            <person name="Dessi D."/>
            <person name="Fiori P.L."/>
            <person name="Ren Q."/>
            <person name="Paulsen I."/>
            <person name="Zhang H."/>
            <person name="Bastida-Corcuera F.D."/>
            <person name="Simoes-Barbosa A."/>
            <person name="Brown M.T."/>
            <person name="Hayes R.D."/>
            <person name="Mukherjee M."/>
            <person name="Okumura C.Y."/>
            <person name="Schneider R."/>
            <person name="Smith A.J."/>
            <person name="Vanacova S."/>
            <person name="Villalvazo M."/>
            <person name="Haas B.J."/>
            <person name="Pertea M."/>
            <person name="Feldblyum T.V."/>
            <person name="Utterback T.R."/>
            <person name="Shu C.L."/>
            <person name="Osoegawa K."/>
            <person name="de Jong P.J."/>
            <person name="Hrdy I."/>
            <person name="Horvathova L."/>
            <person name="Zubacova Z."/>
            <person name="Dolezal P."/>
            <person name="Malik S.B."/>
            <person name="Logsdon J.M. Jr."/>
            <person name="Henze K."/>
            <person name="Gupta A."/>
            <person name="Wang C.C."/>
            <person name="Dunne R.L."/>
            <person name="Upcroft J.A."/>
            <person name="Upcroft P."/>
            <person name="White O."/>
            <person name="Salzberg S.L."/>
            <person name="Tang P."/>
            <person name="Chiu C.-H."/>
            <person name="Lee Y.-S."/>
            <person name="Embley T.M."/>
            <person name="Coombs G.H."/>
            <person name="Mottram J.C."/>
            <person name="Tachezy J."/>
            <person name="Fraser-Liggett C.M."/>
            <person name="Johnson P.J."/>
        </authorList>
    </citation>
    <scope>NUCLEOTIDE SEQUENCE [LARGE SCALE GENOMIC DNA]</scope>
    <source>
        <strain evidence="1">G3</strain>
    </source>
</reference>
<reference evidence="1" key="1">
    <citation type="submission" date="2006-10" db="EMBL/GenBank/DDBJ databases">
        <authorList>
            <person name="Amadeo P."/>
            <person name="Zhao Q."/>
            <person name="Wortman J."/>
            <person name="Fraser-Liggett C."/>
            <person name="Carlton J."/>
        </authorList>
    </citation>
    <scope>NUCLEOTIDE SEQUENCE</scope>
    <source>
        <strain evidence="1">G3</strain>
    </source>
</reference>
<dbReference type="AlphaFoldDB" id="A2F5C6"/>
<evidence type="ECO:0000313" key="2">
    <source>
        <dbReference type="Proteomes" id="UP000001542"/>
    </source>
</evidence>
<gene>
    <name evidence="1" type="ORF">TVAG_222500</name>
</gene>
<evidence type="ECO:0000313" key="1">
    <source>
        <dbReference type="EMBL" id="EAX99889.1"/>
    </source>
</evidence>
<name>A2F5C6_TRIV3</name>
<keyword evidence="2" id="KW-1185">Reference proteome</keyword>